<dbReference type="InterPro" id="IPR041679">
    <property type="entry name" value="DNA2/NAM7-like_C"/>
</dbReference>
<evidence type="ECO:0000256" key="5">
    <source>
        <dbReference type="SAM" id="Coils"/>
    </source>
</evidence>
<dbReference type="CDD" id="cd18808">
    <property type="entry name" value="SF1_C_Upf1"/>
    <property type="match status" value="1"/>
</dbReference>
<evidence type="ECO:0000256" key="2">
    <source>
        <dbReference type="ARBA" id="ARBA00022801"/>
    </source>
</evidence>
<proteinExistence type="predicted"/>
<evidence type="ECO:0000313" key="10">
    <source>
        <dbReference type="Proteomes" id="UP000604825"/>
    </source>
</evidence>
<dbReference type="FunFam" id="3.40.50.300:FF:000326">
    <property type="entry name" value="P-loop containing nucleoside triphosphate hydrolase"/>
    <property type="match status" value="1"/>
</dbReference>
<dbReference type="PANTHER" id="PTHR10887:SF515">
    <property type="entry name" value="P-LOOP CONTAINING NUCLEOSIDE TRIPHOSPHATE HYDROLASES SUPERFAMILY PROTEIN"/>
    <property type="match status" value="1"/>
</dbReference>
<dbReference type="InterPro" id="IPR047187">
    <property type="entry name" value="SF1_C_Upf1"/>
</dbReference>
<evidence type="ECO:0000313" key="9">
    <source>
        <dbReference type="EMBL" id="CAD6342773.1"/>
    </source>
</evidence>
<dbReference type="SUPFAM" id="SSF52540">
    <property type="entry name" value="P-loop containing nucleoside triphosphate hydrolases"/>
    <property type="match status" value="1"/>
</dbReference>
<keyword evidence="5" id="KW-0175">Coiled coil</keyword>
<comment type="caution">
    <text evidence="9">The sequence shown here is derived from an EMBL/GenBank/DDBJ whole genome shotgun (WGS) entry which is preliminary data.</text>
</comment>
<evidence type="ECO:0000259" key="8">
    <source>
        <dbReference type="Pfam" id="PF13087"/>
    </source>
</evidence>
<dbReference type="GO" id="GO:0004386">
    <property type="term" value="F:helicase activity"/>
    <property type="evidence" value="ECO:0007669"/>
    <property type="project" value="UniProtKB-KW"/>
</dbReference>
<dbReference type="AlphaFoldDB" id="A0A811SM21"/>
<protein>
    <submittedName>
        <fullName evidence="9">Uncharacterized protein</fullName>
    </submittedName>
</protein>
<dbReference type="InterPro" id="IPR045055">
    <property type="entry name" value="DNA2/NAM7-like"/>
</dbReference>
<feature type="region of interest" description="Disordered" evidence="6">
    <location>
        <begin position="688"/>
        <end position="720"/>
    </location>
</feature>
<dbReference type="EMBL" id="CAJGYO010000600">
    <property type="protein sequence ID" value="CAD6342773.1"/>
    <property type="molecule type" value="Genomic_DNA"/>
</dbReference>
<dbReference type="GO" id="GO:0016787">
    <property type="term" value="F:hydrolase activity"/>
    <property type="evidence" value="ECO:0007669"/>
    <property type="project" value="UniProtKB-KW"/>
</dbReference>
<feature type="compositionally biased region" description="Polar residues" evidence="6">
    <location>
        <begin position="50"/>
        <end position="65"/>
    </location>
</feature>
<evidence type="ECO:0000256" key="3">
    <source>
        <dbReference type="ARBA" id="ARBA00022806"/>
    </source>
</evidence>
<dbReference type="OrthoDB" id="6513042at2759"/>
<keyword evidence="2" id="KW-0378">Hydrolase</keyword>
<dbReference type="GO" id="GO:0005524">
    <property type="term" value="F:ATP binding"/>
    <property type="evidence" value="ECO:0007669"/>
    <property type="project" value="UniProtKB-KW"/>
</dbReference>
<feature type="coiled-coil region" evidence="5">
    <location>
        <begin position="846"/>
        <end position="908"/>
    </location>
</feature>
<evidence type="ECO:0000256" key="6">
    <source>
        <dbReference type="SAM" id="MobiDB-lite"/>
    </source>
</evidence>
<feature type="domain" description="DNA2/NAM7 helicase helicase" evidence="7">
    <location>
        <begin position="310"/>
        <end position="389"/>
    </location>
</feature>
<accession>A0A811SM21</accession>
<gene>
    <name evidence="9" type="ORF">NCGR_LOCUS66866</name>
</gene>
<keyword evidence="10" id="KW-1185">Reference proteome</keyword>
<name>A0A811SM21_9POAL</name>
<feature type="region of interest" description="Disordered" evidence="6">
    <location>
        <begin position="1"/>
        <end position="69"/>
    </location>
</feature>
<feature type="domain" description="DNA2/NAM7 helicase-like C-terminal" evidence="8">
    <location>
        <begin position="396"/>
        <end position="586"/>
    </location>
</feature>
<evidence type="ECO:0000256" key="4">
    <source>
        <dbReference type="ARBA" id="ARBA00022840"/>
    </source>
</evidence>
<dbReference type="Proteomes" id="UP000604825">
    <property type="component" value="Unassembled WGS sequence"/>
</dbReference>
<dbReference type="Pfam" id="PF13087">
    <property type="entry name" value="AAA_12"/>
    <property type="match status" value="1"/>
</dbReference>
<keyword evidence="3" id="KW-0347">Helicase</keyword>
<reference evidence="9" key="1">
    <citation type="submission" date="2020-10" db="EMBL/GenBank/DDBJ databases">
        <authorList>
            <person name="Han B."/>
            <person name="Lu T."/>
            <person name="Zhao Q."/>
            <person name="Huang X."/>
            <person name="Zhao Y."/>
        </authorList>
    </citation>
    <scope>NUCLEOTIDE SEQUENCE</scope>
</reference>
<keyword evidence="1" id="KW-0547">Nucleotide-binding</keyword>
<evidence type="ECO:0000256" key="1">
    <source>
        <dbReference type="ARBA" id="ARBA00022741"/>
    </source>
</evidence>
<dbReference type="Pfam" id="PF13086">
    <property type="entry name" value="AAA_11"/>
    <property type="match status" value="2"/>
</dbReference>
<dbReference type="InterPro" id="IPR041677">
    <property type="entry name" value="DNA2/NAM7_AAA_11"/>
</dbReference>
<feature type="compositionally biased region" description="Basic and acidic residues" evidence="6">
    <location>
        <begin position="692"/>
        <end position="707"/>
    </location>
</feature>
<organism evidence="9 10">
    <name type="scientific">Miscanthus lutarioriparius</name>
    <dbReference type="NCBI Taxonomy" id="422564"/>
    <lineage>
        <taxon>Eukaryota</taxon>
        <taxon>Viridiplantae</taxon>
        <taxon>Streptophyta</taxon>
        <taxon>Embryophyta</taxon>
        <taxon>Tracheophyta</taxon>
        <taxon>Spermatophyta</taxon>
        <taxon>Magnoliopsida</taxon>
        <taxon>Liliopsida</taxon>
        <taxon>Poales</taxon>
        <taxon>Poaceae</taxon>
        <taxon>PACMAD clade</taxon>
        <taxon>Panicoideae</taxon>
        <taxon>Andropogonodae</taxon>
        <taxon>Andropogoneae</taxon>
        <taxon>Saccharinae</taxon>
        <taxon>Miscanthus</taxon>
    </lineage>
</organism>
<dbReference type="PANTHER" id="PTHR10887">
    <property type="entry name" value="DNA2/NAM7 HELICASE FAMILY"/>
    <property type="match status" value="1"/>
</dbReference>
<dbReference type="InterPro" id="IPR027417">
    <property type="entry name" value="P-loop_NTPase"/>
</dbReference>
<evidence type="ECO:0000259" key="7">
    <source>
        <dbReference type="Pfam" id="PF13086"/>
    </source>
</evidence>
<feature type="domain" description="DNA2/NAM7 helicase helicase" evidence="7">
    <location>
        <begin position="255"/>
        <end position="300"/>
    </location>
</feature>
<keyword evidence="4" id="KW-0067">ATP-binding</keyword>
<dbReference type="GO" id="GO:0005694">
    <property type="term" value="C:chromosome"/>
    <property type="evidence" value="ECO:0007669"/>
    <property type="project" value="UniProtKB-ARBA"/>
</dbReference>
<sequence length="1069" mass="118597">MRARKTRLDSGLQTKKRKIHNESSCSSPADGTPRSPADYTCTSPDEESSTFHSSTCRLDSGQQPHPRNMEDEIDSLDKKIIAVIGTISSCYTMSDGWYHGAGGMRLIFDRISVVEEYKHVTIEMIKERIEKLEQMVEDFCVRVMRLLPPRVHEVLGKEMPLFRKNWKHLPLKEKEGELKEGWRRLSTLGKYLITFTSIKMLGPNRAVNDVYIEVLSWPVIDILKRKLDPVKADGECGLFEGKPKDVEAVRVDFGLNESQSDAVASCISATKSEKSSVHLIWGPPGTGKTKTVSVILCKLLMIPSKPRILNRVYTNDRNKEERLLRDSQLVFCTPFMSTRLKCQQYDILIIDEAAYLKECESMVPLSIDGIKHLVLIGDDKQLQSVVMSQIAKEAKYGRSLFERLCEIGYHKHLLNVQYRMHPYISKFPNTTFYDGRIIDATKNTAAKIFVGNIFGNYSFINIEDGIEEQIGQSVQNMVEAAVATTIVSKLSKACSNQNKKASVGVISLYAAQVNALKENIGTIQTDELLSVEVKTVDSFQGDEKDIIILSTVRNNKVGNIGFLDSGGRANVALTRARDCLWILGNEKTLIKSNSVWSKLVQDAKGRFSFFDAHADPDLDSVISGFKSMNSPSPSGCSQLNMQLASDIIIEAGIEEVEAVVDFSPSTKRLCSSCEDQLDLSPSHIPSRKRLCSSHEDQLARPKVREPEVSSTIPEESPATDPLLSAGMQIEVPLQDSQGQSADVVPAPPGLCFELMQSKQKSVSIAATSAIIGAAPSSSFEAPEHPTTFVVTEPSTFPPGDVSAHEEALNLKMELEKKHHDHIATFVERERQNLALLKQSLALVKQSNQLLARAESAEAKSVEEQERYAKQEEDHLAAIAVLQEQVDSLKEKNKELSASLKERVKAEATIKEELTNAKNLQHHLDQALQIEKILKDHVESERKMGQDADSQLVAARQQIRNLSTLLEKSIAEKEEIKVATTSILQMVSELPENEVSNPLEQMPGLIQVYCKKAARVFALKALGSVRAFFPSLDLTPVGEGIPEDCSSEDLAGHIAAMESVAERLLADNVT</sequence>
<dbReference type="Gene3D" id="3.40.50.300">
    <property type="entry name" value="P-loop containing nucleotide triphosphate hydrolases"/>
    <property type="match status" value="3"/>
</dbReference>